<accession>A0A5B7E2U3</accession>
<feature type="compositionally biased region" description="Low complexity" evidence="1">
    <location>
        <begin position="12"/>
        <end position="26"/>
    </location>
</feature>
<comment type="caution">
    <text evidence="2">The sequence shown here is derived from an EMBL/GenBank/DDBJ whole genome shotgun (WGS) entry which is preliminary data.</text>
</comment>
<dbReference type="EMBL" id="VSRR010001795">
    <property type="protein sequence ID" value="MPC27735.1"/>
    <property type="molecule type" value="Genomic_DNA"/>
</dbReference>
<proteinExistence type="predicted"/>
<keyword evidence="3" id="KW-1185">Reference proteome</keyword>
<dbReference type="AlphaFoldDB" id="A0A5B7E2U3"/>
<gene>
    <name evidence="2" type="ORF">E2C01_020914</name>
</gene>
<sequence>METHQLRPRTAPVMVSPPSVLVSERPSSPRRPKRCVDSESNICSHTSYCHLSSTHPPPHLISFLHNDLPLFLTTRSASSSSSLNTSLTATLAST</sequence>
<evidence type="ECO:0000313" key="3">
    <source>
        <dbReference type="Proteomes" id="UP000324222"/>
    </source>
</evidence>
<evidence type="ECO:0000256" key="1">
    <source>
        <dbReference type="SAM" id="MobiDB-lite"/>
    </source>
</evidence>
<name>A0A5B7E2U3_PORTR</name>
<reference evidence="2 3" key="1">
    <citation type="submission" date="2019-05" db="EMBL/GenBank/DDBJ databases">
        <title>Another draft genome of Portunus trituberculatus and its Hox gene families provides insights of decapod evolution.</title>
        <authorList>
            <person name="Jeong J.-H."/>
            <person name="Song I."/>
            <person name="Kim S."/>
            <person name="Choi T."/>
            <person name="Kim D."/>
            <person name="Ryu S."/>
            <person name="Kim W."/>
        </authorList>
    </citation>
    <scope>NUCLEOTIDE SEQUENCE [LARGE SCALE GENOMIC DNA]</scope>
    <source>
        <tissue evidence="2">Muscle</tissue>
    </source>
</reference>
<evidence type="ECO:0000313" key="2">
    <source>
        <dbReference type="EMBL" id="MPC27735.1"/>
    </source>
</evidence>
<feature type="region of interest" description="Disordered" evidence="1">
    <location>
        <begin position="1"/>
        <end position="36"/>
    </location>
</feature>
<dbReference type="Proteomes" id="UP000324222">
    <property type="component" value="Unassembled WGS sequence"/>
</dbReference>
<protein>
    <submittedName>
        <fullName evidence="2">Uncharacterized protein</fullName>
    </submittedName>
</protein>
<organism evidence="2 3">
    <name type="scientific">Portunus trituberculatus</name>
    <name type="common">Swimming crab</name>
    <name type="synonym">Neptunus trituberculatus</name>
    <dbReference type="NCBI Taxonomy" id="210409"/>
    <lineage>
        <taxon>Eukaryota</taxon>
        <taxon>Metazoa</taxon>
        <taxon>Ecdysozoa</taxon>
        <taxon>Arthropoda</taxon>
        <taxon>Crustacea</taxon>
        <taxon>Multicrustacea</taxon>
        <taxon>Malacostraca</taxon>
        <taxon>Eumalacostraca</taxon>
        <taxon>Eucarida</taxon>
        <taxon>Decapoda</taxon>
        <taxon>Pleocyemata</taxon>
        <taxon>Brachyura</taxon>
        <taxon>Eubrachyura</taxon>
        <taxon>Portunoidea</taxon>
        <taxon>Portunidae</taxon>
        <taxon>Portuninae</taxon>
        <taxon>Portunus</taxon>
    </lineage>
</organism>